<evidence type="ECO:0000256" key="1">
    <source>
        <dbReference type="ARBA" id="ARBA00022842"/>
    </source>
</evidence>
<dbReference type="PANTHER" id="PTHR35901:SF1">
    <property type="entry name" value="EXONUCLEASE VAPC9"/>
    <property type="match status" value="1"/>
</dbReference>
<protein>
    <recommendedName>
        <fullName evidence="2">PIN domain-containing protein</fullName>
    </recommendedName>
</protein>
<dbReference type="STRING" id="1802597.A2Z24_02575"/>
<dbReference type="InterPro" id="IPR051619">
    <property type="entry name" value="TypeII_TA_RNase_PINc/VapC"/>
</dbReference>
<reference evidence="3 4" key="1">
    <citation type="journal article" date="2016" name="Nat. Commun.">
        <title>Thousands of microbial genomes shed light on interconnected biogeochemical processes in an aquifer system.</title>
        <authorList>
            <person name="Anantharaman K."/>
            <person name="Brown C.T."/>
            <person name="Hug L.A."/>
            <person name="Sharon I."/>
            <person name="Castelle C.J."/>
            <person name="Probst A.J."/>
            <person name="Thomas B.C."/>
            <person name="Singh A."/>
            <person name="Wilkins M.J."/>
            <person name="Karaoz U."/>
            <person name="Brodie E.L."/>
            <person name="Williams K.H."/>
            <person name="Hubbard S.S."/>
            <person name="Banfield J.F."/>
        </authorList>
    </citation>
    <scope>NUCLEOTIDE SEQUENCE [LARGE SCALE GENOMIC DNA]</scope>
</reference>
<comment type="caution">
    <text evidence="3">The sequence shown here is derived from an EMBL/GenBank/DDBJ whole genome shotgun (WGS) entry which is preliminary data.</text>
</comment>
<proteinExistence type="predicted"/>
<dbReference type="InterPro" id="IPR044153">
    <property type="entry name" value="PIN_Pae0151-like"/>
</dbReference>
<dbReference type="CDD" id="cd09873">
    <property type="entry name" value="PIN_Pae0151-like"/>
    <property type="match status" value="1"/>
</dbReference>
<evidence type="ECO:0000313" key="4">
    <source>
        <dbReference type="Proteomes" id="UP000177588"/>
    </source>
</evidence>
<dbReference type="InterPro" id="IPR002716">
    <property type="entry name" value="PIN_dom"/>
</dbReference>
<dbReference type="SUPFAM" id="SSF88723">
    <property type="entry name" value="PIN domain-like"/>
    <property type="match status" value="1"/>
</dbReference>
<accession>A0A1G1WE54</accession>
<dbReference type="Proteomes" id="UP000177588">
    <property type="component" value="Unassembled WGS sequence"/>
</dbReference>
<dbReference type="Pfam" id="PF01850">
    <property type="entry name" value="PIN"/>
    <property type="match status" value="1"/>
</dbReference>
<name>A0A1G1WE54_9BACT</name>
<dbReference type="EMBL" id="MHCT01000017">
    <property type="protein sequence ID" value="OGY25979.1"/>
    <property type="molecule type" value="Genomic_DNA"/>
</dbReference>
<organism evidence="3 4">
    <name type="scientific">Candidatus Woykebacteria bacterium RBG_16_44_10</name>
    <dbReference type="NCBI Taxonomy" id="1802597"/>
    <lineage>
        <taxon>Bacteria</taxon>
        <taxon>Candidatus Woykeibacteriota</taxon>
    </lineage>
</organism>
<keyword evidence="1" id="KW-0460">Magnesium</keyword>
<dbReference type="PANTHER" id="PTHR35901">
    <property type="entry name" value="RIBONUCLEASE VAPC3"/>
    <property type="match status" value="1"/>
</dbReference>
<evidence type="ECO:0000313" key="3">
    <source>
        <dbReference type="EMBL" id="OGY25979.1"/>
    </source>
</evidence>
<dbReference type="InterPro" id="IPR029060">
    <property type="entry name" value="PIN-like_dom_sf"/>
</dbReference>
<dbReference type="AlphaFoldDB" id="A0A1G1WE54"/>
<gene>
    <name evidence="3" type="ORF">A2Z24_02575</name>
</gene>
<dbReference type="Gene3D" id="3.40.50.1010">
    <property type="entry name" value="5'-nuclease"/>
    <property type="match status" value="1"/>
</dbReference>
<sequence length="148" mass="16744">MVPVPKTNIIVDASVVAKWFLADEEDASFALEIKQDFLLQKISISAPLFIFYEVNNLLKSAARSVRIDERGAREAYEGFLDLNFLVYSSKNLLKATLAVALDYNISSYDASYVALSEYLEVPLFTTDKKLLEKVESRFVRDLTSYPLS</sequence>
<evidence type="ECO:0000259" key="2">
    <source>
        <dbReference type="Pfam" id="PF01850"/>
    </source>
</evidence>
<feature type="domain" description="PIN" evidence="2">
    <location>
        <begin position="9"/>
        <end position="131"/>
    </location>
</feature>